<keyword evidence="1" id="KW-0676">Redox-active center</keyword>
<dbReference type="InterPro" id="IPR000866">
    <property type="entry name" value="AhpC/TSA"/>
</dbReference>
<dbReference type="SUPFAM" id="SSF52833">
    <property type="entry name" value="Thioredoxin-like"/>
    <property type="match status" value="1"/>
</dbReference>
<organism evidence="4 5">
    <name type="scientific">Litorilituus sediminis</name>
    <dbReference type="NCBI Taxonomy" id="718192"/>
    <lineage>
        <taxon>Bacteria</taxon>
        <taxon>Pseudomonadati</taxon>
        <taxon>Pseudomonadota</taxon>
        <taxon>Gammaproteobacteria</taxon>
        <taxon>Alteromonadales</taxon>
        <taxon>Colwelliaceae</taxon>
        <taxon>Litorilituus</taxon>
    </lineage>
</organism>
<evidence type="ECO:0000256" key="1">
    <source>
        <dbReference type="ARBA" id="ARBA00023284"/>
    </source>
</evidence>
<dbReference type="CDD" id="cd02966">
    <property type="entry name" value="TlpA_like_family"/>
    <property type="match status" value="1"/>
</dbReference>
<dbReference type="InterPro" id="IPR036249">
    <property type="entry name" value="Thioredoxin-like_sf"/>
</dbReference>
<feature type="signal peptide" evidence="2">
    <location>
        <begin position="1"/>
        <end position="23"/>
    </location>
</feature>
<accession>A0A4P6P6X8</accession>
<dbReference type="KEGG" id="lsd:EMK97_17435"/>
<dbReference type="PROSITE" id="PS00194">
    <property type="entry name" value="THIOREDOXIN_1"/>
    <property type="match status" value="1"/>
</dbReference>
<reference evidence="4 5" key="1">
    <citation type="submission" date="2018-12" db="EMBL/GenBank/DDBJ databases">
        <title>Complete genome of Litorilituus sediminis.</title>
        <authorList>
            <person name="Liu A."/>
            <person name="Rong J."/>
        </authorList>
    </citation>
    <scope>NUCLEOTIDE SEQUENCE [LARGE SCALE GENOMIC DNA]</scope>
    <source>
        <strain evidence="4 5">JCM 17549</strain>
    </source>
</reference>
<gene>
    <name evidence="4" type="ORF">EMK97_17435</name>
</gene>
<evidence type="ECO:0000259" key="3">
    <source>
        <dbReference type="PROSITE" id="PS51352"/>
    </source>
</evidence>
<dbReference type="Proteomes" id="UP000290244">
    <property type="component" value="Chromosome"/>
</dbReference>
<protein>
    <submittedName>
        <fullName evidence="4">TlpA family protein disulfide reductase</fullName>
    </submittedName>
</protein>
<evidence type="ECO:0000313" key="5">
    <source>
        <dbReference type="Proteomes" id="UP000290244"/>
    </source>
</evidence>
<dbReference type="EMBL" id="CP034759">
    <property type="protein sequence ID" value="QBG37391.1"/>
    <property type="molecule type" value="Genomic_DNA"/>
</dbReference>
<dbReference type="InterPro" id="IPR017937">
    <property type="entry name" value="Thioredoxin_CS"/>
</dbReference>
<keyword evidence="2" id="KW-0732">Signal</keyword>
<name>A0A4P6P6X8_9GAMM</name>
<dbReference type="InterPro" id="IPR013766">
    <property type="entry name" value="Thioredoxin_domain"/>
</dbReference>
<proteinExistence type="predicted"/>
<evidence type="ECO:0000313" key="4">
    <source>
        <dbReference type="EMBL" id="QBG37391.1"/>
    </source>
</evidence>
<dbReference type="PROSITE" id="PS51352">
    <property type="entry name" value="THIOREDOXIN_2"/>
    <property type="match status" value="1"/>
</dbReference>
<dbReference type="PANTHER" id="PTHR42852:SF17">
    <property type="entry name" value="THIOREDOXIN-LIKE PROTEIN HI_1115"/>
    <property type="match status" value="1"/>
</dbReference>
<dbReference type="PANTHER" id="PTHR42852">
    <property type="entry name" value="THIOL:DISULFIDE INTERCHANGE PROTEIN DSBE"/>
    <property type="match status" value="1"/>
</dbReference>
<feature type="chain" id="PRO_5020248624" evidence="2">
    <location>
        <begin position="24"/>
        <end position="160"/>
    </location>
</feature>
<dbReference type="OrthoDB" id="9799347at2"/>
<dbReference type="GO" id="GO:0015036">
    <property type="term" value="F:disulfide oxidoreductase activity"/>
    <property type="evidence" value="ECO:0007669"/>
    <property type="project" value="UniProtKB-ARBA"/>
</dbReference>
<dbReference type="GO" id="GO:0016209">
    <property type="term" value="F:antioxidant activity"/>
    <property type="evidence" value="ECO:0007669"/>
    <property type="project" value="InterPro"/>
</dbReference>
<sequence length="160" mass="18378">MTQTFTRYTLFIVSFFFSMSAYSADKAMPWQLKTQSGEDISLSQYQGKPVILHFWATWCPYCKKLQPSLVALQKQYQAQGVTLLAISFREDEGAKPQDEINNRGFDFITAVNGEQVAKDYEVRGTPTTYFLNRHHEVIFKTTSSKTDDPRLALALKEMIK</sequence>
<dbReference type="Pfam" id="PF00578">
    <property type="entry name" value="AhpC-TSA"/>
    <property type="match status" value="1"/>
</dbReference>
<feature type="domain" description="Thioredoxin" evidence="3">
    <location>
        <begin position="21"/>
        <end position="160"/>
    </location>
</feature>
<keyword evidence="5" id="KW-1185">Reference proteome</keyword>
<evidence type="ECO:0000256" key="2">
    <source>
        <dbReference type="SAM" id="SignalP"/>
    </source>
</evidence>
<dbReference type="InterPro" id="IPR050553">
    <property type="entry name" value="Thioredoxin_ResA/DsbE_sf"/>
</dbReference>
<dbReference type="Gene3D" id="3.40.30.10">
    <property type="entry name" value="Glutaredoxin"/>
    <property type="match status" value="1"/>
</dbReference>
<dbReference type="AlphaFoldDB" id="A0A4P6P6X8"/>